<evidence type="ECO:0000313" key="3">
    <source>
        <dbReference type="Proteomes" id="UP000026961"/>
    </source>
</evidence>
<protein>
    <submittedName>
        <fullName evidence="2">Uncharacterized protein</fullName>
    </submittedName>
</protein>
<feature type="region of interest" description="Disordered" evidence="1">
    <location>
        <begin position="63"/>
        <end position="112"/>
    </location>
</feature>
<dbReference type="Gramene" id="OGLUM04G20300.1">
    <property type="protein sequence ID" value="OGLUM04G20300.1"/>
    <property type="gene ID" value="OGLUM04G20300"/>
</dbReference>
<reference evidence="2" key="2">
    <citation type="submission" date="2018-05" db="EMBL/GenBank/DDBJ databases">
        <title>OgluRS3 (Oryza glumaepatula Reference Sequence Version 3).</title>
        <authorList>
            <person name="Zhang J."/>
            <person name="Kudrna D."/>
            <person name="Lee S."/>
            <person name="Talag J."/>
            <person name="Welchert J."/>
            <person name="Wing R.A."/>
        </authorList>
    </citation>
    <scope>NUCLEOTIDE SEQUENCE [LARGE SCALE GENOMIC DNA]</scope>
</reference>
<proteinExistence type="predicted"/>
<evidence type="ECO:0000313" key="2">
    <source>
        <dbReference type="EnsemblPlants" id="OGLUM04G20300.1"/>
    </source>
</evidence>
<organism evidence="2">
    <name type="scientific">Oryza glumipatula</name>
    <dbReference type="NCBI Taxonomy" id="40148"/>
    <lineage>
        <taxon>Eukaryota</taxon>
        <taxon>Viridiplantae</taxon>
        <taxon>Streptophyta</taxon>
        <taxon>Embryophyta</taxon>
        <taxon>Tracheophyta</taxon>
        <taxon>Spermatophyta</taxon>
        <taxon>Magnoliopsida</taxon>
        <taxon>Liliopsida</taxon>
        <taxon>Poales</taxon>
        <taxon>Poaceae</taxon>
        <taxon>BOP clade</taxon>
        <taxon>Oryzoideae</taxon>
        <taxon>Oryzeae</taxon>
        <taxon>Oryzinae</taxon>
        <taxon>Oryza</taxon>
    </lineage>
</organism>
<accession>A0A0D9ZNR1</accession>
<dbReference type="HOGENOM" id="CLU_1973963_0_0_1"/>
<dbReference type="EnsemblPlants" id="OGLUM04G20300.1">
    <property type="protein sequence ID" value="OGLUM04G20300.1"/>
    <property type="gene ID" value="OGLUM04G20300"/>
</dbReference>
<dbReference type="AlphaFoldDB" id="A0A0D9ZNR1"/>
<feature type="compositionally biased region" description="Basic and acidic residues" evidence="1">
    <location>
        <begin position="90"/>
        <end position="106"/>
    </location>
</feature>
<sequence length="150" mass="16827">MSSHHRPPSISLTGALLAKPLHHRPLPLVAGASYCRRRSGLLPKTLTLSTGNHPPRVRVAREHVFPPTSQPLNHRSTGAPPLPPLNSLGNRKEEENGRKKKEEEREKKRKRKTDRVYFGWQPVIFQGSDNQVAYLGFICVGARQVIIPPL</sequence>
<evidence type="ECO:0000256" key="1">
    <source>
        <dbReference type="SAM" id="MobiDB-lite"/>
    </source>
</evidence>
<reference evidence="2" key="1">
    <citation type="submission" date="2015-04" db="UniProtKB">
        <authorList>
            <consortium name="EnsemblPlants"/>
        </authorList>
    </citation>
    <scope>IDENTIFICATION</scope>
</reference>
<name>A0A0D9ZNR1_9ORYZ</name>
<keyword evidence="3" id="KW-1185">Reference proteome</keyword>
<dbReference type="Proteomes" id="UP000026961">
    <property type="component" value="Chromosome 4"/>
</dbReference>